<feature type="non-terminal residue" evidence="2">
    <location>
        <position position="1"/>
    </location>
</feature>
<sequence>NASDEEANKNKQSKKGKRKANNASDEESSNQFVTDVEVDKNKQDLDTDNEDFSTNNEILALLKRLETLEKLQAASKYGKEIPEFRKIPENEKRIQGFLLLLVIGLLDE</sequence>
<gene>
    <name evidence="2" type="ORF">RFULGI_LOCUS8315</name>
</gene>
<reference evidence="2" key="1">
    <citation type="submission" date="2021-06" db="EMBL/GenBank/DDBJ databases">
        <authorList>
            <person name="Kallberg Y."/>
            <person name="Tangrot J."/>
            <person name="Rosling A."/>
        </authorList>
    </citation>
    <scope>NUCLEOTIDE SEQUENCE</scope>
    <source>
        <strain evidence="2">IN212</strain>
    </source>
</reference>
<feature type="region of interest" description="Disordered" evidence="1">
    <location>
        <begin position="1"/>
        <end position="51"/>
    </location>
</feature>
<protein>
    <submittedName>
        <fullName evidence="2">14221_t:CDS:1</fullName>
    </submittedName>
</protein>
<comment type="caution">
    <text evidence="2">The sequence shown here is derived from an EMBL/GenBank/DDBJ whole genome shotgun (WGS) entry which is preliminary data.</text>
</comment>
<dbReference type="Proteomes" id="UP000789396">
    <property type="component" value="Unassembled WGS sequence"/>
</dbReference>
<accession>A0A9N9H278</accession>
<dbReference type="AlphaFoldDB" id="A0A9N9H278"/>
<dbReference type="EMBL" id="CAJVPZ010013275">
    <property type="protein sequence ID" value="CAG8647537.1"/>
    <property type="molecule type" value="Genomic_DNA"/>
</dbReference>
<keyword evidence="3" id="KW-1185">Reference proteome</keyword>
<proteinExistence type="predicted"/>
<evidence type="ECO:0000313" key="3">
    <source>
        <dbReference type="Proteomes" id="UP000789396"/>
    </source>
</evidence>
<dbReference type="OrthoDB" id="2492257at2759"/>
<organism evidence="2 3">
    <name type="scientific">Racocetra fulgida</name>
    <dbReference type="NCBI Taxonomy" id="60492"/>
    <lineage>
        <taxon>Eukaryota</taxon>
        <taxon>Fungi</taxon>
        <taxon>Fungi incertae sedis</taxon>
        <taxon>Mucoromycota</taxon>
        <taxon>Glomeromycotina</taxon>
        <taxon>Glomeromycetes</taxon>
        <taxon>Diversisporales</taxon>
        <taxon>Gigasporaceae</taxon>
        <taxon>Racocetra</taxon>
    </lineage>
</organism>
<evidence type="ECO:0000256" key="1">
    <source>
        <dbReference type="SAM" id="MobiDB-lite"/>
    </source>
</evidence>
<name>A0A9N9H278_9GLOM</name>
<feature type="compositionally biased region" description="Basic residues" evidence="1">
    <location>
        <begin position="11"/>
        <end position="20"/>
    </location>
</feature>
<evidence type="ECO:0000313" key="2">
    <source>
        <dbReference type="EMBL" id="CAG8647537.1"/>
    </source>
</evidence>